<dbReference type="EMBL" id="MN551101">
    <property type="protein sequence ID" value="QHD64724.1"/>
    <property type="molecule type" value="Genomic_RNA"/>
</dbReference>
<name>A0A6B9Q4G8_9VIRU</name>
<protein>
    <submittedName>
        <fullName evidence="1">ORF2</fullName>
    </submittedName>
</protein>
<sequence>MEEIVQLDEEAAIDQAKVDAALKRLDEWRARRGGVIGRLSGRQVESLNLYCDMKYIRGSTDGSVSTFYLEILRALSGVTVPADAIDSFLRISARVREADALLHRYGKEYRTRMRVALSTDLLSPEEQEVLDIYRSTVGAHLAQVRHARDAEVARHKAAMAELEARERIDPGALGPFADYHAARMRAVSAYEPDDIVAAFDKVGGDVKKMRVAMKSAKRDATVNALPPLEAARIFREERDARAAEYEAARSAAQGSA</sequence>
<organism evidence="1">
    <name type="scientific">Plasmopara viticola lesion associated picorna-like virus 1</name>
    <dbReference type="NCBI Taxonomy" id="2692077"/>
    <lineage>
        <taxon>Viruses</taxon>
        <taxon>Riboviria</taxon>
        <taxon>Orthornavirae</taxon>
        <taxon>Pisuviricota</taxon>
        <taxon>Pisoniviricetes</taxon>
        <taxon>Picornavirales</taxon>
    </lineage>
</organism>
<proteinExistence type="predicted"/>
<accession>A0A6B9Q4G8</accession>
<evidence type="ECO:0000313" key="1">
    <source>
        <dbReference type="EMBL" id="QHD64724.1"/>
    </source>
</evidence>
<reference evidence="1" key="1">
    <citation type="journal article" date="2020" name="Virus Evol.">
        <title>Analysis of the virome associated to grapevine downy mildew lesions reveals new mycovirus lineages.</title>
        <authorList>
            <person name="Chiapello M."/>
            <person name="Rodriguez-Romero J."/>
            <person name="Ayllon M.A."/>
            <person name="Turina M."/>
        </authorList>
    </citation>
    <scope>NUCLEOTIDE SEQUENCE</scope>
    <source>
        <strain evidence="1">DMS4-DN26452</strain>
    </source>
</reference>